<evidence type="ECO:0000313" key="2">
    <source>
        <dbReference type="Proteomes" id="UP000183922"/>
    </source>
</evidence>
<dbReference type="Proteomes" id="UP000183922">
    <property type="component" value="Unassembled WGS sequence"/>
</dbReference>
<gene>
    <name evidence="1" type="ORF">AUK13_00400</name>
</gene>
<comment type="caution">
    <text evidence="1">The sequence shown here is derived from an EMBL/GenBank/DDBJ whole genome shotgun (WGS) entry which is preliminary data.</text>
</comment>
<sequence length="61" mass="7404">MNDFQKQIKKFAEDRNWSQFHNPKDLLLGIVEEIGEIRNIVKWEQDINILNHATQIRNWVE</sequence>
<dbReference type="PANTHER" id="PTHR46523:SF1">
    <property type="entry name" value="DCTP PYROPHOSPHATASE 1"/>
    <property type="match status" value="1"/>
</dbReference>
<dbReference type="GO" id="GO:0005829">
    <property type="term" value="C:cytosol"/>
    <property type="evidence" value="ECO:0007669"/>
    <property type="project" value="TreeGrafter"/>
</dbReference>
<dbReference type="STRING" id="1805236.AUK13_00400"/>
<dbReference type="GO" id="GO:0047840">
    <property type="term" value="F:dCTP diphosphatase activity"/>
    <property type="evidence" value="ECO:0007669"/>
    <property type="project" value="TreeGrafter"/>
</dbReference>
<name>A0A1J5F8T6_9BACT</name>
<evidence type="ECO:0000313" key="1">
    <source>
        <dbReference type="EMBL" id="OIP56689.1"/>
    </source>
</evidence>
<dbReference type="AlphaFoldDB" id="A0A1J5F8T6"/>
<dbReference type="InterPro" id="IPR052555">
    <property type="entry name" value="dCTP_Pyrophosphatase"/>
</dbReference>
<proteinExistence type="predicted"/>
<dbReference type="Gene3D" id="1.10.287.1080">
    <property type="entry name" value="MazG-like"/>
    <property type="match status" value="1"/>
</dbReference>
<dbReference type="GO" id="GO:0042262">
    <property type="term" value="P:DNA protection"/>
    <property type="evidence" value="ECO:0007669"/>
    <property type="project" value="TreeGrafter"/>
</dbReference>
<accession>A0A1J5F8T6</accession>
<dbReference type="PANTHER" id="PTHR46523">
    <property type="entry name" value="DCTP PYROPHOSPHATASE 1"/>
    <property type="match status" value="1"/>
</dbReference>
<dbReference type="GO" id="GO:0006253">
    <property type="term" value="P:dCTP catabolic process"/>
    <property type="evidence" value="ECO:0007669"/>
    <property type="project" value="TreeGrafter"/>
</dbReference>
<evidence type="ECO:0008006" key="3">
    <source>
        <dbReference type="Google" id="ProtNLM"/>
    </source>
</evidence>
<dbReference type="EMBL" id="MNYR01000008">
    <property type="protein sequence ID" value="OIP56689.1"/>
    <property type="molecule type" value="Genomic_DNA"/>
</dbReference>
<reference evidence="1 2" key="1">
    <citation type="journal article" date="2016" name="Environ. Microbiol.">
        <title>Genomic resolution of a cold subsurface aquifer community provides metabolic insights for novel microbes adapted to high CO concentrations.</title>
        <authorList>
            <person name="Probst A.J."/>
            <person name="Castelle C.J."/>
            <person name="Singh A."/>
            <person name="Brown C.T."/>
            <person name="Anantharaman K."/>
            <person name="Sharon I."/>
            <person name="Hug L.A."/>
            <person name="Burstein D."/>
            <person name="Emerson J.B."/>
            <person name="Thomas B.C."/>
            <person name="Banfield J.F."/>
        </authorList>
    </citation>
    <scope>NUCLEOTIDE SEQUENCE [LARGE SCALE GENOMIC DNA]</scope>
    <source>
        <strain evidence="1">CG2_30_39_24</strain>
    </source>
</reference>
<organism evidence="1 2">
    <name type="scientific">Candidatus Kuenenbacteria bacterium CG2_30_39_24</name>
    <dbReference type="NCBI Taxonomy" id="1805236"/>
    <lineage>
        <taxon>Bacteria</taxon>
        <taxon>Candidatus Kueneniibacteriota</taxon>
    </lineage>
</organism>
<dbReference type="SUPFAM" id="SSF101386">
    <property type="entry name" value="all-alpha NTP pyrophosphatases"/>
    <property type="match status" value="1"/>
</dbReference>
<protein>
    <recommendedName>
        <fullName evidence="3">Nucleotide pyrophosphohydrolase</fullName>
    </recommendedName>
</protein>